<gene>
    <name evidence="2" type="ORF">NPIL_95271</name>
</gene>
<dbReference type="AlphaFoldDB" id="A0A8X6P733"/>
<feature type="region of interest" description="Disordered" evidence="1">
    <location>
        <begin position="86"/>
        <end position="115"/>
    </location>
</feature>
<reference evidence="2" key="1">
    <citation type="submission" date="2020-08" db="EMBL/GenBank/DDBJ databases">
        <title>Multicomponent nature underlies the extraordinary mechanical properties of spider dragline silk.</title>
        <authorList>
            <person name="Kono N."/>
            <person name="Nakamura H."/>
            <person name="Mori M."/>
            <person name="Yoshida Y."/>
            <person name="Ohtoshi R."/>
            <person name="Malay A.D."/>
            <person name="Moran D.A.P."/>
            <person name="Tomita M."/>
            <person name="Numata K."/>
            <person name="Arakawa K."/>
        </authorList>
    </citation>
    <scope>NUCLEOTIDE SEQUENCE</scope>
</reference>
<proteinExistence type="predicted"/>
<keyword evidence="3" id="KW-1185">Reference proteome</keyword>
<name>A0A8X6P733_NEPPI</name>
<dbReference type="EMBL" id="BMAW01065533">
    <property type="protein sequence ID" value="GFT50880.1"/>
    <property type="molecule type" value="Genomic_DNA"/>
</dbReference>
<protein>
    <submittedName>
        <fullName evidence="2">Uncharacterized protein</fullName>
    </submittedName>
</protein>
<dbReference type="Proteomes" id="UP000887013">
    <property type="component" value="Unassembled WGS sequence"/>
</dbReference>
<evidence type="ECO:0000256" key="1">
    <source>
        <dbReference type="SAM" id="MobiDB-lite"/>
    </source>
</evidence>
<accession>A0A8X6P733</accession>
<sequence>MLTASHVTRAVNGILCSWQLLGDGTVTRSPLLLFRRAAKADDSTKKGSHSSTLTLAARGFHFQTTVIFSRKRLVTPRLGETYLEMKRTRIQQQQQKSPEFLDSRTGERRENKKIK</sequence>
<feature type="compositionally biased region" description="Basic and acidic residues" evidence="1">
    <location>
        <begin position="99"/>
        <end position="110"/>
    </location>
</feature>
<comment type="caution">
    <text evidence="2">The sequence shown here is derived from an EMBL/GenBank/DDBJ whole genome shotgun (WGS) entry which is preliminary data.</text>
</comment>
<evidence type="ECO:0000313" key="3">
    <source>
        <dbReference type="Proteomes" id="UP000887013"/>
    </source>
</evidence>
<evidence type="ECO:0000313" key="2">
    <source>
        <dbReference type="EMBL" id="GFT50880.1"/>
    </source>
</evidence>
<organism evidence="2 3">
    <name type="scientific">Nephila pilipes</name>
    <name type="common">Giant wood spider</name>
    <name type="synonym">Nephila maculata</name>
    <dbReference type="NCBI Taxonomy" id="299642"/>
    <lineage>
        <taxon>Eukaryota</taxon>
        <taxon>Metazoa</taxon>
        <taxon>Ecdysozoa</taxon>
        <taxon>Arthropoda</taxon>
        <taxon>Chelicerata</taxon>
        <taxon>Arachnida</taxon>
        <taxon>Araneae</taxon>
        <taxon>Araneomorphae</taxon>
        <taxon>Entelegynae</taxon>
        <taxon>Araneoidea</taxon>
        <taxon>Nephilidae</taxon>
        <taxon>Nephila</taxon>
    </lineage>
</organism>